<gene>
    <name evidence="1" type="ORF">ARMOST_11719</name>
</gene>
<organism evidence="1 2">
    <name type="scientific">Armillaria ostoyae</name>
    <name type="common">Armillaria root rot fungus</name>
    <dbReference type="NCBI Taxonomy" id="47428"/>
    <lineage>
        <taxon>Eukaryota</taxon>
        <taxon>Fungi</taxon>
        <taxon>Dikarya</taxon>
        <taxon>Basidiomycota</taxon>
        <taxon>Agaricomycotina</taxon>
        <taxon>Agaricomycetes</taxon>
        <taxon>Agaricomycetidae</taxon>
        <taxon>Agaricales</taxon>
        <taxon>Marasmiineae</taxon>
        <taxon>Physalacriaceae</taxon>
        <taxon>Armillaria</taxon>
    </lineage>
</organism>
<name>A0A284RHX4_ARMOS</name>
<dbReference type="AlphaFoldDB" id="A0A284RHX4"/>
<dbReference type="OrthoDB" id="10517935at2759"/>
<dbReference type="Proteomes" id="UP000219338">
    <property type="component" value="Unassembled WGS sequence"/>
</dbReference>
<dbReference type="EMBL" id="FUEG01000009">
    <property type="protein sequence ID" value="SJL08356.1"/>
    <property type="molecule type" value="Genomic_DNA"/>
</dbReference>
<evidence type="ECO:0000313" key="2">
    <source>
        <dbReference type="Proteomes" id="UP000219338"/>
    </source>
</evidence>
<reference evidence="2" key="1">
    <citation type="journal article" date="2017" name="Nat. Ecol. Evol.">
        <title>Genome expansion and lineage-specific genetic innovations in the forest pathogenic fungi Armillaria.</title>
        <authorList>
            <person name="Sipos G."/>
            <person name="Prasanna A.N."/>
            <person name="Walter M.C."/>
            <person name="O'Connor E."/>
            <person name="Balint B."/>
            <person name="Krizsan K."/>
            <person name="Kiss B."/>
            <person name="Hess J."/>
            <person name="Varga T."/>
            <person name="Slot J."/>
            <person name="Riley R."/>
            <person name="Boka B."/>
            <person name="Rigling D."/>
            <person name="Barry K."/>
            <person name="Lee J."/>
            <person name="Mihaltcheva S."/>
            <person name="LaButti K."/>
            <person name="Lipzen A."/>
            <person name="Waldron R."/>
            <person name="Moloney N.M."/>
            <person name="Sperisen C."/>
            <person name="Kredics L."/>
            <person name="Vagvoelgyi C."/>
            <person name="Patrignani A."/>
            <person name="Fitzpatrick D."/>
            <person name="Nagy I."/>
            <person name="Doyle S."/>
            <person name="Anderson J.B."/>
            <person name="Grigoriev I.V."/>
            <person name="Gueldener U."/>
            <person name="Muensterkoetter M."/>
            <person name="Nagy L.G."/>
        </authorList>
    </citation>
    <scope>NUCLEOTIDE SEQUENCE [LARGE SCALE GENOMIC DNA]</scope>
    <source>
        <strain evidence="2">C18/9</strain>
    </source>
</reference>
<evidence type="ECO:0000313" key="1">
    <source>
        <dbReference type="EMBL" id="SJL08356.1"/>
    </source>
</evidence>
<accession>A0A284RHX4</accession>
<protein>
    <submittedName>
        <fullName evidence="1">Uncharacterized protein</fullName>
    </submittedName>
</protein>
<sequence>MDWMFRRSFLCGVTTFVAQTSQSLQVSTLLLFELINVQRAAANGSFVNDIPSSDLTPLPILIQRHPTLILGKRSLCMAVPSGTPKEDAICVKILPFFVFSFTEFLKEVCCQHGQGTGGAIIGYICIVLLRHSP</sequence>
<proteinExistence type="predicted"/>
<keyword evidence="2" id="KW-1185">Reference proteome</keyword>